<evidence type="ECO:0000256" key="7">
    <source>
        <dbReference type="ARBA" id="ARBA00022898"/>
    </source>
</evidence>
<feature type="modified residue" description="N6-(pyridoxal phosphate)lysine" evidence="9">
    <location>
        <position position="223"/>
    </location>
</feature>
<evidence type="ECO:0000256" key="4">
    <source>
        <dbReference type="ARBA" id="ARBA00011738"/>
    </source>
</evidence>
<accession>A0A348G5C5</accession>
<keyword evidence="12" id="KW-1185">Reference proteome</keyword>
<dbReference type="PANTHER" id="PTHR43643">
    <property type="entry name" value="HISTIDINOL-PHOSPHATE AMINOTRANSFERASE 2"/>
    <property type="match status" value="1"/>
</dbReference>
<dbReference type="HAMAP" id="MF_01023">
    <property type="entry name" value="HisC_aminotrans_2"/>
    <property type="match status" value="1"/>
</dbReference>
<organism evidence="11 12">
    <name type="scientific">Blastochloris tepida</name>
    <dbReference type="NCBI Taxonomy" id="2233851"/>
    <lineage>
        <taxon>Bacteria</taxon>
        <taxon>Pseudomonadati</taxon>
        <taxon>Pseudomonadota</taxon>
        <taxon>Alphaproteobacteria</taxon>
        <taxon>Hyphomicrobiales</taxon>
        <taxon>Blastochloridaceae</taxon>
        <taxon>Blastochloris</taxon>
    </lineage>
</organism>
<protein>
    <recommendedName>
        <fullName evidence="9">Histidinol-phosphate aminotransferase</fullName>
        <ecNumber evidence="9">2.6.1.9</ecNumber>
    </recommendedName>
    <alternativeName>
        <fullName evidence="9">Imidazole acetol-phosphate transaminase</fullName>
    </alternativeName>
</protein>
<dbReference type="InterPro" id="IPR015424">
    <property type="entry name" value="PyrdxlP-dep_Trfase"/>
</dbReference>
<gene>
    <name evidence="11" type="primary">hisC2</name>
    <name evidence="9" type="synonym">hisC</name>
    <name evidence="11" type="ORF">BLTE_34430</name>
</gene>
<comment type="catalytic activity">
    <reaction evidence="8 9">
        <text>L-histidinol phosphate + 2-oxoglutarate = 3-(imidazol-4-yl)-2-oxopropyl phosphate + L-glutamate</text>
        <dbReference type="Rhea" id="RHEA:23744"/>
        <dbReference type="ChEBI" id="CHEBI:16810"/>
        <dbReference type="ChEBI" id="CHEBI:29985"/>
        <dbReference type="ChEBI" id="CHEBI:57766"/>
        <dbReference type="ChEBI" id="CHEBI:57980"/>
        <dbReference type="EC" id="2.6.1.9"/>
    </reaction>
</comment>
<dbReference type="EMBL" id="AP018907">
    <property type="protein sequence ID" value="BBF94758.1"/>
    <property type="molecule type" value="Genomic_DNA"/>
</dbReference>
<keyword evidence="6 9" id="KW-0808">Transferase</keyword>
<evidence type="ECO:0000256" key="2">
    <source>
        <dbReference type="ARBA" id="ARBA00005011"/>
    </source>
</evidence>
<dbReference type="Proteomes" id="UP000266934">
    <property type="component" value="Chromosome"/>
</dbReference>
<name>A0A348G5C5_9HYPH</name>
<keyword evidence="9" id="KW-0028">Amino-acid biosynthesis</keyword>
<keyword evidence="5 9" id="KW-0032">Aminotransferase</keyword>
<dbReference type="NCBIfam" id="TIGR01141">
    <property type="entry name" value="hisC"/>
    <property type="match status" value="1"/>
</dbReference>
<comment type="pathway">
    <text evidence="2 9">Amino-acid biosynthesis; L-histidine biosynthesis; L-histidine from 5-phospho-alpha-D-ribose 1-diphosphate: step 7/9.</text>
</comment>
<comment type="cofactor">
    <cofactor evidence="1 9">
        <name>pyridoxal 5'-phosphate</name>
        <dbReference type="ChEBI" id="CHEBI:597326"/>
    </cofactor>
</comment>
<comment type="subunit">
    <text evidence="4 9">Homodimer.</text>
</comment>
<dbReference type="Pfam" id="PF00155">
    <property type="entry name" value="Aminotran_1_2"/>
    <property type="match status" value="1"/>
</dbReference>
<keyword evidence="7 9" id="KW-0663">Pyridoxal phosphate</keyword>
<dbReference type="PANTHER" id="PTHR43643:SF3">
    <property type="entry name" value="HISTIDINOL-PHOSPHATE AMINOTRANSFERASE"/>
    <property type="match status" value="1"/>
</dbReference>
<dbReference type="InterPro" id="IPR004839">
    <property type="entry name" value="Aminotransferase_I/II_large"/>
</dbReference>
<proteinExistence type="inferred from homology"/>
<dbReference type="InterPro" id="IPR050106">
    <property type="entry name" value="HistidinolP_aminotransfase"/>
</dbReference>
<dbReference type="InterPro" id="IPR005861">
    <property type="entry name" value="HisP_aminotrans"/>
</dbReference>
<dbReference type="Gene3D" id="3.40.640.10">
    <property type="entry name" value="Type I PLP-dependent aspartate aminotransferase-like (Major domain)"/>
    <property type="match status" value="1"/>
</dbReference>
<dbReference type="InterPro" id="IPR015421">
    <property type="entry name" value="PyrdxlP-dep_Trfase_major"/>
</dbReference>
<dbReference type="Gene3D" id="3.90.1150.10">
    <property type="entry name" value="Aspartate Aminotransferase, domain 1"/>
    <property type="match status" value="1"/>
</dbReference>
<evidence type="ECO:0000256" key="8">
    <source>
        <dbReference type="ARBA" id="ARBA00047481"/>
    </source>
</evidence>
<dbReference type="GO" id="GO:0030170">
    <property type="term" value="F:pyridoxal phosphate binding"/>
    <property type="evidence" value="ECO:0007669"/>
    <property type="project" value="InterPro"/>
</dbReference>
<evidence type="ECO:0000256" key="9">
    <source>
        <dbReference type="HAMAP-Rule" id="MF_01023"/>
    </source>
</evidence>
<evidence type="ECO:0000256" key="1">
    <source>
        <dbReference type="ARBA" id="ARBA00001933"/>
    </source>
</evidence>
<comment type="similarity">
    <text evidence="3 9">Belongs to the class-II pyridoxal-phosphate-dependent aminotransferase family. Histidinol-phosphate aminotransferase subfamily.</text>
</comment>
<dbReference type="GO" id="GO:0000105">
    <property type="term" value="P:L-histidine biosynthetic process"/>
    <property type="evidence" value="ECO:0007669"/>
    <property type="project" value="UniProtKB-UniRule"/>
</dbReference>
<dbReference type="CDD" id="cd00609">
    <property type="entry name" value="AAT_like"/>
    <property type="match status" value="1"/>
</dbReference>
<dbReference type="KEGG" id="blag:BLTE_34430"/>
<keyword evidence="9" id="KW-0368">Histidine biosynthesis</keyword>
<dbReference type="GO" id="GO:0004400">
    <property type="term" value="F:histidinol-phosphate transaminase activity"/>
    <property type="evidence" value="ECO:0007669"/>
    <property type="project" value="UniProtKB-UniRule"/>
</dbReference>
<feature type="domain" description="Aminotransferase class I/classII large" evidence="10">
    <location>
        <begin position="31"/>
        <end position="360"/>
    </location>
</feature>
<dbReference type="OrthoDB" id="9809616at2"/>
<evidence type="ECO:0000256" key="5">
    <source>
        <dbReference type="ARBA" id="ARBA00022576"/>
    </source>
</evidence>
<evidence type="ECO:0000256" key="6">
    <source>
        <dbReference type="ARBA" id="ARBA00022679"/>
    </source>
</evidence>
<dbReference type="InterPro" id="IPR015422">
    <property type="entry name" value="PyrdxlP-dep_Trfase_small"/>
</dbReference>
<dbReference type="EC" id="2.6.1.9" evidence="9"/>
<reference evidence="11 12" key="1">
    <citation type="submission" date="2018-08" db="EMBL/GenBank/DDBJ databases">
        <title>Complete genome sequencing of Blastochloris tepida GI.</title>
        <authorList>
            <person name="Tsukatani Y."/>
            <person name="Mori H."/>
        </authorList>
    </citation>
    <scope>NUCLEOTIDE SEQUENCE [LARGE SCALE GENOMIC DNA]</scope>
    <source>
        <strain evidence="11 12">GI</strain>
    </source>
</reference>
<dbReference type="RefSeq" id="WP_126401816.1">
    <property type="nucleotide sequence ID" value="NZ_AP018907.1"/>
</dbReference>
<evidence type="ECO:0000259" key="10">
    <source>
        <dbReference type="Pfam" id="PF00155"/>
    </source>
</evidence>
<evidence type="ECO:0000313" key="12">
    <source>
        <dbReference type="Proteomes" id="UP000266934"/>
    </source>
</evidence>
<dbReference type="AlphaFoldDB" id="A0A348G5C5"/>
<dbReference type="SUPFAM" id="SSF53383">
    <property type="entry name" value="PLP-dependent transferases"/>
    <property type="match status" value="1"/>
</dbReference>
<dbReference type="UniPathway" id="UPA00031">
    <property type="reaction ID" value="UER00012"/>
</dbReference>
<sequence>MNAPVRPLPCPGVLAISPYVPGKSSAPGAAKVFKLSSNETPLGPSPKAVAAYAALADKLEFYPDGASTALREAVGATFGLDPDHIVCGAGSDEILNLLARAYIGPGDEGIFCTYGFLVYRLAILAAGGVPVVAPETNYTADVDAILSKVTPRTKIVFLANPNNPTGTYLPFDEVKRLQRSLPGHVLLVLDAAYAEYVRRNDYETGIELVATSENVVMCRTFSKIYGLAGLRIGWMYGPSHVVDALNRIRGPFNVGSPAIAAGVAALADTDHVAAAVAHNDRWLPWLTAEIASLGLDVTPSVGNFLLVHFPSEPGRTAKDADAFLTARGLVLRGVGAYGLPGALRLTVGDEEANRLVVAALAEFLGA</sequence>
<evidence type="ECO:0000256" key="3">
    <source>
        <dbReference type="ARBA" id="ARBA00007970"/>
    </source>
</evidence>
<evidence type="ECO:0000313" key="11">
    <source>
        <dbReference type="EMBL" id="BBF94758.1"/>
    </source>
</evidence>